<accession>A0A402C4F3</accession>
<dbReference type="InterPro" id="IPR000835">
    <property type="entry name" value="HTH_MarR-typ"/>
</dbReference>
<dbReference type="EMBL" id="BHYM01000020">
    <property type="protein sequence ID" value="GCE38481.1"/>
    <property type="molecule type" value="Genomic_DNA"/>
</dbReference>
<dbReference type="AlphaFoldDB" id="A0A402C4F3"/>
<organism evidence="2 3">
    <name type="scientific">Rhodococcus wratislaviensis</name>
    <name type="common">Tsukamurella wratislaviensis</name>
    <dbReference type="NCBI Taxonomy" id="44752"/>
    <lineage>
        <taxon>Bacteria</taxon>
        <taxon>Bacillati</taxon>
        <taxon>Actinomycetota</taxon>
        <taxon>Actinomycetes</taxon>
        <taxon>Mycobacteriales</taxon>
        <taxon>Nocardiaceae</taxon>
        <taxon>Rhodococcus</taxon>
    </lineage>
</organism>
<evidence type="ECO:0000313" key="2">
    <source>
        <dbReference type="EMBL" id="GCE38481.1"/>
    </source>
</evidence>
<dbReference type="PRINTS" id="PR00598">
    <property type="entry name" value="HTHMARR"/>
</dbReference>
<evidence type="ECO:0000259" key="1">
    <source>
        <dbReference type="PROSITE" id="PS50995"/>
    </source>
</evidence>
<name>A0A402C4F3_RHOWR</name>
<reference evidence="2 3" key="1">
    <citation type="submission" date="2018-11" db="EMBL/GenBank/DDBJ databases">
        <title>Microbial catabolism of amino acid.</title>
        <authorList>
            <person name="Hibi M."/>
            <person name="Ogawa J."/>
        </authorList>
    </citation>
    <scope>NUCLEOTIDE SEQUENCE [LARGE SCALE GENOMIC DNA]</scope>
    <source>
        <strain evidence="2 3">C31-06</strain>
    </source>
</reference>
<dbReference type="PANTHER" id="PTHR33164:SF104">
    <property type="entry name" value="TRANSCRIPTIONAL REGULATORY PROTEIN"/>
    <property type="match status" value="1"/>
</dbReference>
<dbReference type="InterPro" id="IPR036388">
    <property type="entry name" value="WH-like_DNA-bd_sf"/>
</dbReference>
<dbReference type="Pfam" id="PF12802">
    <property type="entry name" value="MarR_2"/>
    <property type="match status" value="1"/>
</dbReference>
<sequence>MKLVATMVFMSPAPRPDEDFTDRVRREWAETHPDVDTSPIEVMGRITRIGSQALQQLDRALDASGVSRAEFDVLCVLARSDRPLRASEVTAVTMLSGASTTKHVDRLGRLGLVERLPFERDGRVVLLHLTEAGRALVDTEFPQRVERDRQFLDGLDEDECAVLAGLLRRIAANVESGLRP</sequence>
<dbReference type="InterPro" id="IPR036390">
    <property type="entry name" value="WH_DNA-bd_sf"/>
</dbReference>
<dbReference type="PROSITE" id="PS50995">
    <property type="entry name" value="HTH_MARR_2"/>
    <property type="match status" value="1"/>
</dbReference>
<keyword evidence="3" id="KW-1185">Reference proteome</keyword>
<dbReference type="Proteomes" id="UP000287519">
    <property type="component" value="Unassembled WGS sequence"/>
</dbReference>
<proteinExistence type="predicted"/>
<evidence type="ECO:0000313" key="3">
    <source>
        <dbReference type="Proteomes" id="UP000287519"/>
    </source>
</evidence>
<dbReference type="SMART" id="SM00347">
    <property type="entry name" value="HTH_MARR"/>
    <property type="match status" value="1"/>
</dbReference>
<dbReference type="GO" id="GO:0003700">
    <property type="term" value="F:DNA-binding transcription factor activity"/>
    <property type="evidence" value="ECO:0007669"/>
    <property type="project" value="InterPro"/>
</dbReference>
<feature type="domain" description="HTH marR-type" evidence="1">
    <location>
        <begin position="39"/>
        <end position="172"/>
    </location>
</feature>
<dbReference type="InterPro" id="IPR039422">
    <property type="entry name" value="MarR/SlyA-like"/>
</dbReference>
<gene>
    <name evidence="2" type="ORF">Rhow_002005</name>
</gene>
<dbReference type="SUPFAM" id="SSF46785">
    <property type="entry name" value="Winged helix' DNA-binding domain"/>
    <property type="match status" value="1"/>
</dbReference>
<dbReference type="GO" id="GO:0006950">
    <property type="term" value="P:response to stress"/>
    <property type="evidence" value="ECO:0007669"/>
    <property type="project" value="TreeGrafter"/>
</dbReference>
<dbReference type="Gene3D" id="1.10.10.10">
    <property type="entry name" value="Winged helix-like DNA-binding domain superfamily/Winged helix DNA-binding domain"/>
    <property type="match status" value="1"/>
</dbReference>
<dbReference type="PANTHER" id="PTHR33164">
    <property type="entry name" value="TRANSCRIPTIONAL REGULATOR, MARR FAMILY"/>
    <property type="match status" value="1"/>
</dbReference>
<comment type="caution">
    <text evidence="2">The sequence shown here is derived from an EMBL/GenBank/DDBJ whole genome shotgun (WGS) entry which is preliminary data.</text>
</comment>
<protein>
    <submittedName>
        <fullName evidence="2">Transcriptional regulator, MarR family</fullName>
    </submittedName>
</protein>